<dbReference type="InterPro" id="IPR018303">
    <property type="entry name" value="ATPase_P-typ_P_site"/>
</dbReference>
<evidence type="ECO:0000259" key="8">
    <source>
        <dbReference type="Pfam" id="PF00122"/>
    </source>
</evidence>
<evidence type="ECO:0000256" key="7">
    <source>
        <dbReference type="RuleBase" id="RU362081"/>
    </source>
</evidence>
<name>A0A7U3NM68_9CYAN</name>
<keyword evidence="10" id="KW-1185">Reference proteome</keyword>
<dbReference type="PRINTS" id="PR00119">
    <property type="entry name" value="CATATPASE"/>
</dbReference>
<protein>
    <submittedName>
        <fullName evidence="9">Heavy metal translocating P-type ATPase</fullName>
    </submittedName>
</protein>
<sequence>MITTNITSTFTSQLGGDKSNYTTVVDYYIVHQIPGRVRLRTNLDLVCVQELLESDSRILAVRVNPWCSSVAIQYQVSHPPDVIIPEYIVNLLHKAKNYQSKNIPKKADYPLQLPILASILAVLRLGLPIPSVLIFAILALAALPITQRAYTSISQEGKLNIDCLDLMAIALTSLQGNLLTPALLIILHQIGDIMRDRTARVTENRAADLLNSLGNYAWVKQPNGEIQRLLTTQVQPQDTVIVYPGEQIPVDGKILQGEAIIDQQRLTGESMPILRQVGQAVYASTLVREGQIYIQTQRVGAATRAGASIELVKKAPVHDTRMGNYAATIAERAVLPALILAAVVLIITRNPAKAASIITLDFVTGIRVALPTTFLAALHHATRHGVLIRSGGALEKLAQVDTLVFDKTGTLTKGDVEVVAVETVAQGISPHRLLTLAASAEQHITHPVAKALVTYAQKQGVEILPRQEFVYEIGLGVLCLIDGEQVIVGSDRFLRQCGISPHHLNYHISAHDSCLYVAVNQQFQGIIAYTDPLRPESARVIEKLHTEYGMEIHLLTGDNQQRAMAVAQEADISPSLVHAEAFPEQKAEIIQKIHASGKTVAFTGDGLNDSIALAYADVAISFSGGSEVARETADVVLMDDNLTSFIEAIAIARETAAVIKQNIGLVVFPNLAALGLTITLGLHPLAATLIHNGSAILAGLNGLRPLMHQDPPRGVLTVVGERSRTVDGGR</sequence>
<dbReference type="GO" id="GO:0005524">
    <property type="term" value="F:ATP binding"/>
    <property type="evidence" value="ECO:0007669"/>
    <property type="project" value="UniProtKB-UniRule"/>
</dbReference>
<dbReference type="RefSeq" id="WP_200987199.1">
    <property type="nucleotide sequence ID" value="NZ_CP063311.1"/>
</dbReference>
<dbReference type="NCBIfam" id="TIGR01525">
    <property type="entry name" value="ATPase-IB_hvy"/>
    <property type="match status" value="1"/>
</dbReference>
<dbReference type="SUPFAM" id="SSF81653">
    <property type="entry name" value="Calcium ATPase, transduction domain A"/>
    <property type="match status" value="1"/>
</dbReference>
<dbReference type="InterPro" id="IPR027256">
    <property type="entry name" value="P-typ_ATPase_IB"/>
</dbReference>
<feature type="transmembrane region" description="Helical" evidence="7">
    <location>
        <begin position="166"/>
        <end position="187"/>
    </location>
</feature>
<dbReference type="NCBIfam" id="TIGR01494">
    <property type="entry name" value="ATPase_P-type"/>
    <property type="match status" value="1"/>
</dbReference>
<dbReference type="InterPro" id="IPR036412">
    <property type="entry name" value="HAD-like_sf"/>
</dbReference>
<dbReference type="Proteomes" id="UP000593846">
    <property type="component" value="Chromosome"/>
</dbReference>
<comment type="similarity">
    <text evidence="2 7">Belongs to the cation transport ATPase (P-type) (TC 3.A.3) family. Type IB subfamily.</text>
</comment>
<gene>
    <name evidence="9" type="ORF">IM676_12400</name>
</gene>
<dbReference type="InterPro" id="IPR044492">
    <property type="entry name" value="P_typ_ATPase_HD_dom"/>
</dbReference>
<accession>A0A7U3NM68</accession>
<keyword evidence="7" id="KW-0547">Nucleotide-binding</keyword>
<feature type="transmembrane region" description="Helical" evidence="7">
    <location>
        <begin position="115"/>
        <end position="146"/>
    </location>
</feature>
<dbReference type="Gene3D" id="2.70.150.10">
    <property type="entry name" value="Calcium-transporting ATPase, cytoplasmic transduction domain A"/>
    <property type="match status" value="1"/>
</dbReference>
<dbReference type="InterPro" id="IPR023299">
    <property type="entry name" value="ATPase_P-typ_cyto_dom_N"/>
</dbReference>
<keyword evidence="3 7" id="KW-0812">Transmembrane</keyword>
<evidence type="ECO:0000256" key="2">
    <source>
        <dbReference type="ARBA" id="ARBA00006024"/>
    </source>
</evidence>
<proteinExistence type="inferred from homology"/>
<dbReference type="GO" id="GO:0005886">
    <property type="term" value="C:plasma membrane"/>
    <property type="evidence" value="ECO:0007669"/>
    <property type="project" value="UniProtKB-SubCell"/>
</dbReference>
<evidence type="ECO:0000256" key="6">
    <source>
        <dbReference type="ARBA" id="ARBA00023136"/>
    </source>
</evidence>
<dbReference type="Gene3D" id="3.40.1110.10">
    <property type="entry name" value="Calcium-transporting ATPase, cytoplasmic domain N"/>
    <property type="match status" value="1"/>
</dbReference>
<dbReference type="SFLD" id="SFLDG00002">
    <property type="entry name" value="C1.7:_P-type_atpase_like"/>
    <property type="match status" value="1"/>
</dbReference>
<dbReference type="AlphaFoldDB" id="A0A7U3NM68"/>
<dbReference type="SFLD" id="SFLDS00003">
    <property type="entry name" value="Haloacid_Dehalogenase"/>
    <property type="match status" value="1"/>
</dbReference>
<keyword evidence="5 7" id="KW-1133">Transmembrane helix</keyword>
<keyword evidence="7" id="KW-0067">ATP-binding</keyword>
<dbReference type="InterPro" id="IPR023214">
    <property type="entry name" value="HAD_sf"/>
</dbReference>
<dbReference type="GO" id="GO:0046872">
    <property type="term" value="F:metal ion binding"/>
    <property type="evidence" value="ECO:0007669"/>
    <property type="project" value="UniProtKB-KW"/>
</dbReference>
<keyword evidence="7" id="KW-0479">Metal-binding</keyword>
<dbReference type="InterPro" id="IPR051014">
    <property type="entry name" value="Cation_Transport_ATPase_IB"/>
</dbReference>
<comment type="subcellular location">
    <subcellularLocation>
        <location evidence="7">Cell membrane</location>
    </subcellularLocation>
    <subcellularLocation>
        <location evidence="1">Membrane</location>
        <topology evidence="1">Multi-pass membrane protein</topology>
    </subcellularLocation>
</comment>
<comment type="caution">
    <text evidence="7">Lacks conserved residue(s) required for the propagation of feature annotation.</text>
</comment>
<dbReference type="InterPro" id="IPR059000">
    <property type="entry name" value="ATPase_P-type_domA"/>
</dbReference>
<dbReference type="Gene3D" id="3.40.50.1000">
    <property type="entry name" value="HAD superfamily/HAD-like"/>
    <property type="match status" value="1"/>
</dbReference>
<evidence type="ECO:0000256" key="1">
    <source>
        <dbReference type="ARBA" id="ARBA00004141"/>
    </source>
</evidence>
<dbReference type="KEGG" id="aee:IM676_12400"/>
<dbReference type="Pfam" id="PF00702">
    <property type="entry name" value="Hydrolase"/>
    <property type="match status" value="1"/>
</dbReference>
<keyword evidence="7" id="KW-1003">Cell membrane</keyword>
<dbReference type="PRINTS" id="PR00120">
    <property type="entry name" value="HATPASE"/>
</dbReference>
<dbReference type="GO" id="GO:0016887">
    <property type="term" value="F:ATP hydrolysis activity"/>
    <property type="evidence" value="ECO:0007669"/>
    <property type="project" value="InterPro"/>
</dbReference>
<dbReference type="PANTHER" id="PTHR48085">
    <property type="entry name" value="CADMIUM/ZINC-TRANSPORTING ATPASE HMA2-RELATED"/>
    <property type="match status" value="1"/>
</dbReference>
<feature type="transmembrane region" description="Helical" evidence="7">
    <location>
        <begin position="329"/>
        <end position="348"/>
    </location>
</feature>
<dbReference type="PROSITE" id="PS00154">
    <property type="entry name" value="ATPASE_E1_E2"/>
    <property type="match status" value="1"/>
</dbReference>
<dbReference type="GO" id="GO:0019829">
    <property type="term" value="F:ATPase-coupled monoatomic cation transmembrane transporter activity"/>
    <property type="evidence" value="ECO:0007669"/>
    <property type="project" value="InterPro"/>
</dbReference>
<evidence type="ECO:0000256" key="4">
    <source>
        <dbReference type="ARBA" id="ARBA00022967"/>
    </source>
</evidence>
<dbReference type="InterPro" id="IPR008250">
    <property type="entry name" value="ATPase_P-typ_transduc_dom_A_sf"/>
</dbReference>
<dbReference type="Pfam" id="PF00122">
    <property type="entry name" value="E1-E2_ATPase"/>
    <property type="match status" value="1"/>
</dbReference>
<organism evidence="9 10">
    <name type="scientific">Anabaenopsis elenkinii CCIBt3563</name>
    <dbReference type="NCBI Taxonomy" id="2779889"/>
    <lineage>
        <taxon>Bacteria</taxon>
        <taxon>Bacillati</taxon>
        <taxon>Cyanobacteriota</taxon>
        <taxon>Cyanophyceae</taxon>
        <taxon>Nostocales</taxon>
        <taxon>Nodulariaceae</taxon>
        <taxon>Anabaenopsis</taxon>
    </lineage>
</organism>
<evidence type="ECO:0000256" key="3">
    <source>
        <dbReference type="ARBA" id="ARBA00022692"/>
    </source>
</evidence>
<evidence type="ECO:0000313" key="9">
    <source>
        <dbReference type="EMBL" id="QOV21547.1"/>
    </source>
</evidence>
<keyword evidence="4" id="KW-1278">Translocase</keyword>
<dbReference type="InterPro" id="IPR001757">
    <property type="entry name" value="P_typ_ATPase"/>
</dbReference>
<dbReference type="PANTHER" id="PTHR48085:SF5">
    <property type="entry name" value="CADMIUM_ZINC-TRANSPORTING ATPASE HMA4-RELATED"/>
    <property type="match status" value="1"/>
</dbReference>
<evidence type="ECO:0000256" key="5">
    <source>
        <dbReference type="ARBA" id="ARBA00022989"/>
    </source>
</evidence>
<keyword evidence="6 7" id="KW-0472">Membrane</keyword>
<reference evidence="10" key="1">
    <citation type="submission" date="2020-10" db="EMBL/GenBank/DDBJ databases">
        <title>Genome-based taxonomic classification of the species Anabaenopsis elenkinii.</title>
        <authorList>
            <person name="Delbaje E."/>
            <person name="Andreote A.P.D."/>
            <person name="Pellegrinetti T.A."/>
            <person name="Cruz R.B."/>
            <person name="Branco L.H.Z."/>
            <person name="Fiore M.F."/>
        </authorList>
    </citation>
    <scope>NUCLEOTIDE SEQUENCE [LARGE SCALE GENOMIC DNA]</scope>
    <source>
        <strain evidence="10">CCIBt3563</strain>
    </source>
</reference>
<dbReference type="SFLD" id="SFLDF00027">
    <property type="entry name" value="p-type_atpase"/>
    <property type="match status" value="1"/>
</dbReference>
<dbReference type="EMBL" id="CP063311">
    <property type="protein sequence ID" value="QOV21547.1"/>
    <property type="molecule type" value="Genomic_DNA"/>
</dbReference>
<feature type="domain" description="P-type ATPase A" evidence="8">
    <location>
        <begin position="216"/>
        <end position="312"/>
    </location>
</feature>
<evidence type="ECO:0000313" key="10">
    <source>
        <dbReference type="Proteomes" id="UP000593846"/>
    </source>
</evidence>
<dbReference type="SUPFAM" id="SSF56784">
    <property type="entry name" value="HAD-like"/>
    <property type="match status" value="1"/>
</dbReference>